<dbReference type="Proteomes" id="UP001430953">
    <property type="component" value="Unassembled WGS sequence"/>
</dbReference>
<dbReference type="AlphaFoldDB" id="A0AAW2FLD1"/>
<dbReference type="EMBL" id="JADYXP020000010">
    <property type="protein sequence ID" value="KAL0115900.1"/>
    <property type="molecule type" value="Genomic_DNA"/>
</dbReference>
<keyword evidence="2" id="KW-1185">Reference proteome</keyword>
<name>A0AAW2FLD1_9HYME</name>
<organism evidence="1 2">
    <name type="scientific">Cardiocondyla obscurior</name>
    <dbReference type="NCBI Taxonomy" id="286306"/>
    <lineage>
        <taxon>Eukaryota</taxon>
        <taxon>Metazoa</taxon>
        <taxon>Ecdysozoa</taxon>
        <taxon>Arthropoda</taxon>
        <taxon>Hexapoda</taxon>
        <taxon>Insecta</taxon>
        <taxon>Pterygota</taxon>
        <taxon>Neoptera</taxon>
        <taxon>Endopterygota</taxon>
        <taxon>Hymenoptera</taxon>
        <taxon>Apocrita</taxon>
        <taxon>Aculeata</taxon>
        <taxon>Formicoidea</taxon>
        <taxon>Formicidae</taxon>
        <taxon>Myrmicinae</taxon>
        <taxon>Cardiocondyla</taxon>
    </lineage>
</organism>
<proteinExistence type="predicted"/>
<reference evidence="1 2" key="1">
    <citation type="submission" date="2023-03" db="EMBL/GenBank/DDBJ databases">
        <title>High recombination rates correlate with genetic variation in Cardiocondyla obscurior ants.</title>
        <authorList>
            <person name="Errbii M."/>
        </authorList>
    </citation>
    <scope>NUCLEOTIDE SEQUENCE [LARGE SCALE GENOMIC DNA]</scope>
    <source>
        <strain evidence="1">Alpha-2009</strain>
        <tissue evidence="1">Whole body</tissue>
    </source>
</reference>
<evidence type="ECO:0000313" key="2">
    <source>
        <dbReference type="Proteomes" id="UP001430953"/>
    </source>
</evidence>
<sequence>MLFLRSARLSGTQKENDIRRNAFSSDCPQKRWICSKTARYSKQINAKCSFAHSRYNEIKLVGIGPILFPSSLESTVAKPGAVLIIQPDDLSRYNDAFSVSVDQICHLQQNPTYRILRSRYISQSKIYNIKNKTGEGGCITNF</sequence>
<evidence type="ECO:0000313" key="1">
    <source>
        <dbReference type="EMBL" id="KAL0115900.1"/>
    </source>
</evidence>
<comment type="caution">
    <text evidence="1">The sequence shown here is derived from an EMBL/GenBank/DDBJ whole genome shotgun (WGS) entry which is preliminary data.</text>
</comment>
<protein>
    <submittedName>
        <fullName evidence="1">Uncharacterized protein</fullName>
    </submittedName>
</protein>
<accession>A0AAW2FLD1</accession>
<gene>
    <name evidence="1" type="ORF">PUN28_011054</name>
</gene>